<evidence type="ECO:0000313" key="3">
    <source>
        <dbReference type="Proteomes" id="UP001632038"/>
    </source>
</evidence>
<reference evidence="3" key="1">
    <citation type="journal article" date="2024" name="IScience">
        <title>Strigolactones Initiate the Formation of Haustorium-like Structures in Castilleja.</title>
        <authorList>
            <person name="Buerger M."/>
            <person name="Peterson D."/>
            <person name="Chory J."/>
        </authorList>
    </citation>
    <scope>NUCLEOTIDE SEQUENCE [LARGE SCALE GENOMIC DNA]</scope>
</reference>
<dbReference type="AlphaFoldDB" id="A0ABD3E251"/>
<organism evidence="2 3">
    <name type="scientific">Castilleja foliolosa</name>
    <dbReference type="NCBI Taxonomy" id="1961234"/>
    <lineage>
        <taxon>Eukaryota</taxon>
        <taxon>Viridiplantae</taxon>
        <taxon>Streptophyta</taxon>
        <taxon>Embryophyta</taxon>
        <taxon>Tracheophyta</taxon>
        <taxon>Spermatophyta</taxon>
        <taxon>Magnoliopsida</taxon>
        <taxon>eudicotyledons</taxon>
        <taxon>Gunneridae</taxon>
        <taxon>Pentapetalae</taxon>
        <taxon>asterids</taxon>
        <taxon>lamiids</taxon>
        <taxon>Lamiales</taxon>
        <taxon>Orobanchaceae</taxon>
        <taxon>Pedicularideae</taxon>
        <taxon>Castillejinae</taxon>
        <taxon>Castilleja</taxon>
    </lineage>
</organism>
<evidence type="ECO:0000313" key="2">
    <source>
        <dbReference type="EMBL" id="KAL3647857.1"/>
    </source>
</evidence>
<protein>
    <submittedName>
        <fullName evidence="2">Uncharacterized protein</fullName>
    </submittedName>
</protein>
<accession>A0ABD3E251</accession>
<sequence length="87" mass="9611">MAYTKMSCLAIHCIILLLSVEVMMNIPSAGATECIAGLNVEVNCRRSEADVVCWIECQRRFGPKAKAWCRSIGPGYPAQECMCTYTC</sequence>
<proteinExistence type="predicted"/>
<feature type="signal peptide" evidence="1">
    <location>
        <begin position="1"/>
        <end position="31"/>
    </location>
</feature>
<dbReference type="EMBL" id="JAVIJP010000009">
    <property type="protein sequence ID" value="KAL3647857.1"/>
    <property type="molecule type" value="Genomic_DNA"/>
</dbReference>
<gene>
    <name evidence="2" type="ORF">CASFOL_008825</name>
</gene>
<comment type="caution">
    <text evidence="2">The sequence shown here is derived from an EMBL/GenBank/DDBJ whole genome shotgun (WGS) entry which is preliminary data.</text>
</comment>
<feature type="chain" id="PRO_5044780106" evidence="1">
    <location>
        <begin position="32"/>
        <end position="87"/>
    </location>
</feature>
<dbReference type="Proteomes" id="UP001632038">
    <property type="component" value="Unassembled WGS sequence"/>
</dbReference>
<keyword evidence="3" id="KW-1185">Reference proteome</keyword>
<name>A0ABD3E251_9LAMI</name>
<keyword evidence="1" id="KW-0732">Signal</keyword>
<evidence type="ECO:0000256" key="1">
    <source>
        <dbReference type="SAM" id="SignalP"/>
    </source>
</evidence>